<keyword evidence="2" id="KW-1185">Reference proteome</keyword>
<dbReference type="InterPro" id="IPR017946">
    <property type="entry name" value="PLC-like_Pdiesterase_TIM-brl"/>
</dbReference>
<dbReference type="GO" id="GO:0006629">
    <property type="term" value="P:lipid metabolic process"/>
    <property type="evidence" value="ECO:0007669"/>
    <property type="project" value="InterPro"/>
</dbReference>
<dbReference type="Pfam" id="PF03009">
    <property type="entry name" value="GDPD"/>
    <property type="match status" value="1"/>
</dbReference>
<dbReference type="EMBL" id="LXMD01000012">
    <property type="protein sequence ID" value="OCG75758.1"/>
    <property type="molecule type" value="Genomic_DNA"/>
</dbReference>
<accession>A0A1B9NGN4</accession>
<dbReference type="RefSeq" id="WP_067023321.1">
    <property type="nucleotide sequence ID" value="NZ_CP038256.1"/>
</dbReference>
<dbReference type="OrthoDB" id="5241788at2"/>
<dbReference type="PANTHER" id="PTHR43805:SF1">
    <property type="entry name" value="GP-PDE DOMAIN-CONTAINING PROTEIN"/>
    <property type="match status" value="1"/>
</dbReference>
<dbReference type="AlphaFoldDB" id="A0A1B9NGN4"/>
<dbReference type="Gene3D" id="3.20.20.190">
    <property type="entry name" value="Phosphatidylinositol (PI) phosphodiesterase"/>
    <property type="match status" value="1"/>
</dbReference>
<name>A0A1B9NGN4_9MICO</name>
<evidence type="ECO:0000313" key="1">
    <source>
        <dbReference type="EMBL" id="OCG75758.1"/>
    </source>
</evidence>
<comment type="caution">
    <text evidence="1">The sequence shown here is derived from an EMBL/GenBank/DDBJ whole genome shotgun (WGS) entry which is preliminary data.</text>
</comment>
<dbReference type="PROSITE" id="PS51704">
    <property type="entry name" value="GP_PDE"/>
    <property type="match status" value="1"/>
</dbReference>
<dbReference type="STRING" id="904291.A7J15_01545"/>
<dbReference type="Proteomes" id="UP000093355">
    <property type="component" value="Unassembled WGS sequence"/>
</dbReference>
<organism evidence="1 2">
    <name type="scientific">Microbacterium sediminis</name>
    <dbReference type="NCBI Taxonomy" id="904291"/>
    <lineage>
        <taxon>Bacteria</taxon>
        <taxon>Bacillati</taxon>
        <taxon>Actinomycetota</taxon>
        <taxon>Actinomycetes</taxon>
        <taxon>Micrococcales</taxon>
        <taxon>Microbacteriaceae</taxon>
        <taxon>Microbacterium</taxon>
    </lineage>
</organism>
<gene>
    <name evidence="1" type="ORF">A7J15_01545</name>
</gene>
<dbReference type="SUPFAM" id="SSF51695">
    <property type="entry name" value="PLC-like phosphodiesterases"/>
    <property type="match status" value="1"/>
</dbReference>
<dbReference type="PANTHER" id="PTHR43805">
    <property type="entry name" value="GLYCEROPHOSPHORYL DIESTER PHOSPHODIESTERASE"/>
    <property type="match status" value="1"/>
</dbReference>
<dbReference type="GO" id="GO:0008081">
    <property type="term" value="F:phosphoric diester hydrolase activity"/>
    <property type="evidence" value="ECO:0007669"/>
    <property type="project" value="InterPro"/>
</dbReference>
<proteinExistence type="predicted"/>
<dbReference type="InterPro" id="IPR030395">
    <property type="entry name" value="GP_PDE_dom"/>
</dbReference>
<protein>
    <submittedName>
        <fullName evidence="1">Glycerophosphodiester phosphodiesterase</fullName>
    </submittedName>
</protein>
<sequence>MTHPYLHAATSPRILAHRGLVPRDAPEIAPNTLAAFAAAHAAGVEFIETDCHLTADGELVLFHDDTLESITADPRRVDAVTAREMSEQLADRGGLVTLAQALEAFPTMRFNVDVKAEAAAVPAGRVAATAPDRVLLTSFSDARRRAALAAASPARPATSAGRGTIVRVLIAVLLRSRRLARRALRGIDALQVPERQGPIRVVTRRFLDLAHDAGCEVHVWTINDVARMRRLLAMGADGIVTDRADDAIAALR</sequence>
<evidence type="ECO:0000313" key="2">
    <source>
        <dbReference type="Proteomes" id="UP000093355"/>
    </source>
</evidence>
<reference evidence="1 2" key="1">
    <citation type="submission" date="2016-05" db="EMBL/GenBank/DDBJ databases">
        <authorList>
            <person name="Lavstsen T."/>
            <person name="Jespersen J.S."/>
        </authorList>
    </citation>
    <scope>NUCLEOTIDE SEQUENCE [LARGE SCALE GENOMIC DNA]</scope>
    <source>
        <strain evidence="1 2">YLB-01</strain>
    </source>
</reference>